<evidence type="ECO:0000259" key="1">
    <source>
        <dbReference type="SMART" id="SM00953"/>
    </source>
</evidence>
<protein>
    <submittedName>
        <fullName evidence="2">RES domain-containing protein</fullName>
    </submittedName>
</protein>
<dbReference type="EMBL" id="FOBB01000002">
    <property type="protein sequence ID" value="SEL46635.1"/>
    <property type="molecule type" value="Genomic_DNA"/>
</dbReference>
<dbReference type="OrthoDB" id="9789501at2"/>
<dbReference type="InterPro" id="IPR014914">
    <property type="entry name" value="RES_dom"/>
</dbReference>
<organism evidence="2 3">
    <name type="scientific">Chitinophaga rupis</name>
    <dbReference type="NCBI Taxonomy" id="573321"/>
    <lineage>
        <taxon>Bacteria</taxon>
        <taxon>Pseudomonadati</taxon>
        <taxon>Bacteroidota</taxon>
        <taxon>Chitinophagia</taxon>
        <taxon>Chitinophagales</taxon>
        <taxon>Chitinophagaceae</taxon>
        <taxon>Chitinophaga</taxon>
    </lineage>
</organism>
<dbReference type="RefSeq" id="WP_089909384.1">
    <property type="nucleotide sequence ID" value="NZ_FOBB01000002.1"/>
</dbReference>
<feature type="domain" description="RES" evidence="1">
    <location>
        <begin position="15"/>
        <end position="140"/>
    </location>
</feature>
<keyword evidence="3" id="KW-1185">Reference proteome</keyword>
<accession>A0A1H7QGH0</accession>
<evidence type="ECO:0000313" key="2">
    <source>
        <dbReference type="EMBL" id="SEL46635.1"/>
    </source>
</evidence>
<evidence type="ECO:0000313" key="3">
    <source>
        <dbReference type="Proteomes" id="UP000198984"/>
    </source>
</evidence>
<dbReference type="SMART" id="SM00953">
    <property type="entry name" value="RES"/>
    <property type="match status" value="1"/>
</dbReference>
<dbReference type="Proteomes" id="UP000198984">
    <property type="component" value="Unassembled WGS sequence"/>
</dbReference>
<proteinExistence type="predicted"/>
<reference evidence="2 3" key="1">
    <citation type="submission" date="2016-10" db="EMBL/GenBank/DDBJ databases">
        <authorList>
            <person name="de Groot N.N."/>
        </authorList>
    </citation>
    <scope>NUCLEOTIDE SEQUENCE [LARGE SCALE GENOMIC DNA]</scope>
    <source>
        <strain evidence="2 3">DSM 21039</strain>
    </source>
</reference>
<dbReference type="AlphaFoldDB" id="A0A1H7QGH0"/>
<gene>
    <name evidence="2" type="ORF">SAMN04488505_102331</name>
</gene>
<name>A0A1H7QGH0_9BACT</name>
<dbReference type="Pfam" id="PF08808">
    <property type="entry name" value="RES"/>
    <property type="match status" value="1"/>
</dbReference>
<sequence length="159" mass="18489">MIVYRIVKTAERAQDLSGKGAYLAGGRWNSTGTFMLYTSESRSLALLENLVHYDQSELPPRLYTMEIEIADNAPIYTLSDDKLIEDWRLPETLALRKIGDQLFKEKKYLGFKVRSAVLPGEFNYLLDPLFPRYYDLVNVVNYEPLELDRRLFKPSEKDN</sequence>
<dbReference type="STRING" id="573321.SAMN04488505_102331"/>